<keyword evidence="6" id="KW-0539">Nucleus</keyword>
<evidence type="ECO:0000313" key="8">
    <source>
        <dbReference type="EMBL" id="CBJ26569.1"/>
    </source>
</evidence>
<dbReference type="GO" id="GO:0060261">
    <property type="term" value="P:positive regulation of transcription initiation by RNA polymerase II"/>
    <property type="evidence" value="ECO:0007669"/>
    <property type="project" value="InterPro"/>
</dbReference>
<gene>
    <name evidence="8" type="ORF">Esi_0035_0033</name>
</gene>
<keyword evidence="4" id="KW-0238">DNA-binding</keyword>
<evidence type="ECO:0000256" key="3">
    <source>
        <dbReference type="ARBA" id="ARBA00023015"/>
    </source>
</evidence>
<dbReference type="AlphaFoldDB" id="D7FYS7"/>
<dbReference type="GO" id="GO:0003677">
    <property type="term" value="F:DNA binding"/>
    <property type="evidence" value="ECO:0007669"/>
    <property type="project" value="UniProtKB-KW"/>
</dbReference>
<dbReference type="EMBL" id="FN648542">
    <property type="protein sequence ID" value="CBJ26569.1"/>
    <property type="molecule type" value="Genomic_DNA"/>
</dbReference>
<dbReference type="OrthoDB" id="2505440at2759"/>
<dbReference type="GO" id="GO:0003713">
    <property type="term" value="F:transcription coactivator activity"/>
    <property type="evidence" value="ECO:0007669"/>
    <property type="project" value="InterPro"/>
</dbReference>
<dbReference type="InterPro" id="IPR009044">
    <property type="entry name" value="ssDNA-bd_transcriptional_reg"/>
</dbReference>
<feature type="domain" description="Transcriptional coactivator p15 (PC4) C-terminal" evidence="7">
    <location>
        <begin position="6"/>
        <end position="57"/>
    </location>
</feature>
<evidence type="ECO:0000256" key="2">
    <source>
        <dbReference type="ARBA" id="ARBA00009001"/>
    </source>
</evidence>
<name>D7FYS7_ECTSI</name>
<evidence type="ECO:0000259" key="7">
    <source>
        <dbReference type="Pfam" id="PF02229"/>
    </source>
</evidence>
<evidence type="ECO:0000256" key="6">
    <source>
        <dbReference type="ARBA" id="ARBA00023242"/>
    </source>
</evidence>
<comment type="subcellular location">
    <subcellularLocation>
        <location evidence="1">Nucleus</location>
    </subcellularLocation>
</comment>
<dbReference type="InParanoid" id="D7FYS7"/>
<keyword evidence="3" id="KW-0805">Transcription regulation</keyword>
<dbReference type="PANTHER" id="PTHR13215">
    <property type="entry name" value="RNA POLYMERASE II TRANSCRIPTIONAL COACTIVATOR"/>
    <property type="match status" value="1"/>
</dbReference>
<evidence type="ECO:0000256" key="5">
    <source>
        <dbReference type="ARBA" id="ARBA00023163"/>
    </source>
</evidence>
<evidence type="ECO:0000313" key="9">
    <source>
        <dbReference type="Proteomes" id="UP000002630"/>
    </source>
</evidence>
<dbReference type="EMBL" id="FN649758">
    <property type="protein sequence ID" value="CBJ26569.1"/>
    <property type="molecule type" value="Genomic_DNA"/>
</dbReference>
<accession>D7FYS7</accession>
<sequence>MQSSMHLSPVRQADVRLFKGRPLVDIRQYFRGAEGQAAPTKKGIALTIPQWRRLQEAMADIDKEIFALEEQQRSLAAVDAHLLELAEQPFEVGDEEPDKQAP</sequence>
<organism evidence="8 9">
    <name type="scientific">Ectocarpus siliculosus</name>
    <name type="common">Brown alga</name>
    <name type="synonym">Conferva siliculosa</name>
    <dbReference type="NCBI Taxonomy" id="2880"/>
    <lineage>
        <taxon>Eukaryota</taxon>
        <taxon>Sar</taxon>
        <taxon>Stramenopiles</taxon>
        <taxon>Ochrophyta</taxon>
        <taxon>PX clade</taxon>
        <taxon>Phaeophyceae</taxon>
        <taxon>Ectocarpales</taxon>
        <taxon>Ectocarpaceae</taxon>
        <taxon>Ectocarpus</taxon>
    </lineage>
</organism>
<dbReference type="Proteomes" id="UP000002630">
    <property type="component" value="Linkage Group LG33"/>
</dbReference>
<dbReference type="InterPro" id="IPR003173">
    <property type="entry name" value="PC4_C"/>
</dbReference>
<dbReference type="Gene3D" id="2.30.31.10">
    <property type="entry name" value="Transcriptional Coactivator Pc4, Chain A"/>
    <property type="match status" value="1"/>
</dbReference>
<keyword evidence="9" id="KW-1185">Reference proteome</keyword>
<dbReference type="Pfam" id="PF02229">
    <property type="entry name" value="PC4"/>
    <property type="match status" value="1"/>
</dbReference>
<dbReference type="SUPFAM" id="SSF54447">
    <property type="entry name" value="ssDNA-binding transcriptional regulator domain"/>
    <property type="match status" value="1"/>
</dbReference>
<comment type="similarity">
    <text evidence="2">Belongs to the transcriptional coactivator PC4 family.</text>
</comment>
<dbReference type="InterPro" id="IPR045125">
    <property type="entry name" value="Sub1/Tcp4-like"/>
</dbReference>
<dbReference type="GO" id="GO:0005634">
    <property type="term" value="C:nucleus"/>
    <property type="evidence" value="ECO:0007669"/>
    <property type="project" value="UniProtKB-SubCell"/>
</dbReference>
<protein>
    <recommendedName>
        <fullName evidence="7">Transcriptional coactivator p15 (PC4) C-terminal domain-containing protein</fullName>
    </recommendedName>
</protein>
<reference evidence="8 9" key="1">
    <citation type="journal article" date="2010" name="Nature">
        <title>The Ectocarpus genome and the independent evolution of multicellularity in brown algae.</title>
        <authorList>
            <person name="Cock J.M."/>
            <person name="Sterck L."/>
            <person name="Rouze P."/>
            <person name="Scornet D."/>
            <person name="Allen A.E."/>
            <person name="Amoutzias G."/>
            <person name="Anthouard V."/>
            <person name="Artiguenave F."/>
            <person name="Aury J.M."/>
            <person name="Badger J.H."/>
            <person name="Beszteri B."/>
            <person name="Billiau K."/>
            <person name="Bonnet E."/>
            <person name="Bothwell J.H."/>
            <person name="Bowler C."/>
            <person name="Boyen C."/>
            <person name="Brownlee C."/>
            <person name="Carrano C.J."/>
            <person name="Charrier B."/>
            <person name="Cho G.Y."/>
            <person name="Coelho S.M."/>
            <person name="Collen J."/>
            <person name="Corre E."/>
            <person name="Da Silva C."/>
            <person name="Delage L."/>
            <person name="Delaroque N."/>
            <person name="Dittami S.M."/>
            <person name="Doulbeau S."/>
            <person name="Elias M."/>
            <person name="Farnham G."/>
            <person name="Gachon C.M."/>
            <person name="Gschloessl B."/>
            <person name="Heesch S."/>
            <person name="Jabbari K."/>
            <person name="Jubin C."/>
            <person name="Kawai H."/>
            <person name="Kimura K."/>
            <person name="Kloareg B."/>
            <person name="Kupper F.C."/>
            <person name="Lang D."/>
            <person name="Le Bail A."/>
            <person name="Leblanc C."/>
            <person name="Lerouge P."/>
            <person name="Lohr M."/>
            <person name="Lopez P.J."/>
            <person name="Martens C."/>
            <person name="Maumus F."/>
            <person name="Michel G."/>
            <person name="Miranda-Saavedra D."/>
            <person name="Morales J."/>
            <person name="Moreau H."/>
            <person name="Motomura T."/>
            <person name="Nagasato C."/>
            <person name="Napoli C.A."/>
            <person name="Nelson D.R."/>
            <person name="Nyvall-Collen P."/>
            <person name="Peters A.F."/>
            <person name="Pommier C."/>
            <person name="Potin P."/>
            <person name="Poulain J."/>
            <person name="Quesneville H."/>
            <person name="Read B."/>
            <person name="Rensing S.A."/>
            <person name="Ritter A."/>
            <person name="Rousvoal S."/>
            <person name="Samanta M."/>
            <person name="Samson G."/>
            <person name="Schroeder D.C."/>
            <person name="Segurens B."/>
            <person name="Strittmatter M."/>
            <person name="Tonon T."/>
            <person name="Tregear J.W."/>
            <person name="Valentin K."/>
            <person name="von Dassow P."/>
            <person name="Yamagishi T."/>
            <person name="Van de Peer Y."/>
            <person name="Wincker P."/>
        </authorList>
    </citation>
    <scope>NUCLEOTIDE SEQUENCE [LARGE SCALE GENOMIC DNA]</scope>
    <source>
        <strain evidence="9">Ec32 / CCAP1310/4</strain>
    </source>
</reference>
<evidence type="ECO:0000256" key="1">
    <source>
        <dbReference type="ARBA" id="ARBA00004123"/>
    </source>
</evidence>
<keyword evidence="5" id="KW-0804">Transcription</keyword>
<proteinExistence type="inferred from homology"/>
<evidence type="ECO:0000256" key="4">
    <source>
        <dbReference type="ARBA" id="ARBA00023125"/>
    </source>
</evidence>
<dbReference type="STRING" id="2880.D7FYS7"/>